<dbReference type="AlphaFoldDB" id="B8R8T8"/>
<name>B8R8T8_9BACT</name>
<dbReference type="GO" id="GO:0016491">
    <property type="term" value="F:oxidoreductase activity"/>
    <property type="evidence" value="ECO:0007669"/>
    <property type="project" value="InterPro"/>
</dbReference>
<dbReference type="EMBL" id="EU910854">
    <property type="protein sequence ID" value="ACF98094.1"/>
    <property type="molecule type" value="Genomic_DNA"/>
</dbReference>
<dbReference type="Gene3D" id="1.20.1260.10">
    <property type="match status" value="1"/>
</dbReference>
<accession>B8R8T8</accession>
<dbReference type="InterPro" id="IPR012347">
    <property type="entry name" value="Ferritin-like"/>
</dbReference>
<protein>
    <recommendedName>
        <fullName evidence="1">Rubrerythrin diiron-binding domain-containing protein</fullName>
    </recommendedName>
</protein>
<organism evidence="2">
    <name type="scientific">uncultured bacterium 1042</name>
    <dbReference type="NCBI Taxonomy" id="548897"/>
    <lineage>
        <taxon>Bacteria</taxon>
        <taxon>environmental samples</taxon>
    </lineage>
</organism>
<dbReference type="CDD" id="cd01045">
    <property type="entry name" value="Ferritin_like_AB"/>
    <property type="match status" value="1"/>
</dbReference>
<proteinExistence type="predicted"/>
<dbReference type="GO" id="GO:0046872">
    <property type="term" value="F:metal ion binding"/>
    <property type="evidence" value="ECO:0007669"/>
    <property type="project" value="InterPro"/>
</dbReference>
<evidence type="ECO:0000259" key="1">
    <source>
        <dbReference type="Pfam" id="PF02915"/>
    </source>
</evidence>
<dbReference type="SUPFAM" id="SSF47240">
    <property type="entry name" value="Ferritin-like"/>
    <property type="match status" value="1"/>
</dbReference>
<sequence>MSLLKAEPFATVETMDELLAIAYAMEQEAVAGYSELAGRMRRENRPELAAVFDTLVGEESRHLDNVVSWSETVSGKPPDLNNIRWKRAETFDDEGARAIAPELLSAYRAFSMAVRNEERAFIFWTYVAAHAPREELRMAAERMAREELAHLATLRRERRRAFHAQHRTGSPAANEHELAVLERRLADLLQAASAGAAAEDAERLAVLAQQSRQRAESLADRPLGESPLLRGGAAAGAAARMGPLCELLLDCYLDFGERLPDEGQRNRAQDFAAGAVQCLSMLPPVAD</sequence>
<evidence type="ECO:0000313" key="2">
    <source>
        <dbReference type="EMBL" id="ACF98094.1"/>
    </source>
</evidence>
<dbReference type="InterPro" id="IPR003251">
    <property type="entry name" value="Rr_diiron-bd_dom"/>
</dbReference>
<dbReference type="InterPro" id="IPR009078">
    <property type="entry name" value="Ferritin-like_SF"/>
</dbReference>
<feature type="domain" description="Rubrerythrin diiron-binding" evidence="1">
    <location>
        <begin position="17"/>
        <end position="75"/>
    </location>
</feature>
<dbReference type="Pfam" id="PF02915">
    <property type="entry name" value="Rubrerythrin"/>
    <property type="match status" value="1"/>
</dbReference>
<reference evidence="2" key="1">
    <citation type="journal article" date="2009" name="Appl. Environ. Microbiol.">
        <title>Characterization of denitrification gene clusters of soil bacteria via a metagenomic approach.</title>
        <authorList>
            <person name="Demaneche S."/>
            <person name="Philippot L."/>
            <person name="David M.M."/>
            <person name="Navarro E."/>
            <person name="Vogel T.M."/>
            <person name="Simonet P."/>
        </authorList>
    </citation>
    <scope>NUCLEOTIDE SEQUENCE</scope>
</reference>